<dbReference type="PANTHER" id="PTHR15887:SF1">
    <property type="entry name" value="TRANSMEMBRANE PROTEIN 69"/>
    <property type="match status" value="1"/>
</dbReference>
<organism evidence="1 2">
    <name type="scientific">Blyttiomyces helicus</name>
    <dbReference type="NCBI Taxonomy" id="388810"/>
    <lineage>
        <taxon>Eukaryota</taxon>
        <taxon>Fungi</taxon>
        <taxon>Fungi incertae sedis</taxon>
        <taxon>Chytridiomycota</taxon>
        <taxon>Chytridiomycota incertae sedis</taxon>
        <taxon>Chytridiomycetes</taxon>
        <taxon>Chytridiomycetes incertae sedis</taxon>
        <taxon>Blyttiomyces</taxon>
    </lineage>
</organism>
<name>A0A4P9WUG1_9FUNG</name>
<gene>
    <name evidence="1" type="ORF">BDK51DRAFT_51828</name>
</gene>
<reference evidence="2" key="1">
    <citation type="journal article" date="2018" name="Nat. Microbiol.">
        <title>Leveraging single-cell genomics to expand the fungal tree of life.</title>
        <authorList>
            <person name="Ahrendt S.R."/>
            <person name="Quandt C.A."/>
            <person name="Ciobanu D."/>
            <person name="Clum A."/>
            <person name="Salamov A."/>
            <person name="Andreopoulos B."/>
            <person name="Cheng J.F."/>
            <person name="Woyke T."/>
            <person name="Pelin A."/>
            <person name="Henrissat B."/>
            <person name="Reynolds N.K."/>
            <person name="Benny G.L."/>
            <person name="Smith M.E."/>
            <person name="James T.Y."/>
            <person name="Grigoriev I.V."/>
        </authorList>
    </citation>
    <scope>NUCLEOTIDE SEQUENCE [LARGE SCALE GENOMIC DNA]</scope>
</reference>
<proteinExistence type="predicted"/>
<keyword evidence="2" id="KW-1185">Reference proteome</keyword>
<dbReference type="InterPro" id="IPR021836">
    <property type="entry name" value="DUF3429"/>
</dbReference>
<dbReference type="AlphaFoldDB" id="A0A4P9WUG1"/>
<dbReference type="Proteomes" id="UP000269721">
    <property type="component" value="Unassembled WGS sequence"/>
</dbReference>
<sequence>MLLRHATTLTIASRPLLARSSISSPLLSLSVIRASPPLATTSHIRSSSSSGSQPPSPPVALSPTVVPTAAKWLGVGGLIPFVGTLGIAAKYPEAVLLMQETQATYGACIMAFMGAVHWVLAMGNYGGGFVGEWALEGREGWVTGGVAWRSGYRSSVS</sequence>
<evidence type="ECO:0000313" key="1">
    <source>
        <dbReference type="EMBL" id="RKO94736.1"/>
    </source>
</evidence>
<protein>
    <submittedName>
        <fullName evidence="1">Uncharacterized protein</fullName>
    </submittedName>
</protein>
<evidence type="ECO:0000313" key="2">
    <source>
        <dbReference type="Proteomes" id="UP000269721"/>
    </source>
</evidence>
<dbReference type="EMBL" id="KZ993827">
    <property type="protein sequence ID" value="RKO94736.1"/>
    <property type="molecule type" value="Genomic_DNA"/>
</dbReference>
<dbReference type="Pfam" id="PF11911">
    <property type="entry name" value="DUF3429"/>
    <property type="match status" value="1"/>
</dbReference>
<dbReference type="PANTHER" id="PTHR15887">
    <property type="entry name" value="TRANSMEMBRANE PROTEIN 69"/>
    <property type="match status" value="1"/>
</dbReference>
<dbReference type="OrthoDB" id="194289at2759"/>
<accession>A0A4P9WUG1</accession>